<evidence type="ECO:0000313" key="2">
    <source>
        <dbReference type="EMBL" id="MDJ1485956.1"/>
    </source>
</evidence>
<dbReference type="EMBL" id="JASJOS010000025">
    <property type="protein sequence ID" value="MDJ1485956.1"/>
    <property type="molecule type" value="Genomic_DNA"/>
</dbReference>
<gene>
    <name evidence="2" type="ORF">QNI16_36080</name>
</gene>
<protein>
    <submittedName>
        <fullName evidence="2">DUF2279 domain-containing protein</fullName>
    </submittedName>
</protein>
<dbReference type="AlphaFoldDB" id="A0AAE3UAX4"/>
<dbReference type="RefSeq" id="WP_313989198.1">
    <property type="nucleotide sequence ID" value="NZ_JASJOS010000025.1"/>
</dbReference>
<reference evidence="2" key="1">
    <citation type="submission" date="2023-05" db="EMBL/GenBank/DDBJ databases">
        <authorList>
            <person name="Zhang X."/>
        </authorList>
    </citation>
    <scope>NUCLEOTIDE SEQUENCE</scope>
    <source>
        <strain evidence="2">YF14B1</strain>
    </source>
</reference>
<evidence type="ECO:0000256" key="1">
    <source>
        <dbReference type="SAM" id="Phobius"/>
    </source>
</evidence>
<dbReference type="Proteomes" id="UP001241110">
    <property type="component" value="Unassembled WGS sequence"/>
</dbReference>
<keyword evidence="1" id="KW-1133">Transmembrane helix</keyword>
<dbReference type="InterPro" id="IPR018736">
    <property type="entry name" value="DUF2279_periplasmic_lipo"/>
</dbReference>
<proteinExistence type="predicted"/>
<sequence length="314" mass="35693">MQTLLSVLKKSISKAVLLSLAFGRIHSFSQCQTGPLSDSSLFTPQLNTKRLQTLVIGVGSAYGATLMGLNSLWYADAPRSSFHFFNDNREWQQIDKVGHFYTAYHISRLGVQAFEWSGLPRRKSIWWGGLMGMVFQTPIEILDGFSSAYGASWGDLTANTVGSGLLIGQLLFWDRERIYPKFSFHPTALARMRPKLLGKNLLQQTLKDYNGQTYWLAFEIKPFLKNNSGFPDWLCISLGYGAYNMVAADKNQSRLSGYRPYRQWYLSLDVDFTKIRTKNRLLRSLFFLLNNIHIPAPALEWNPADGLKAHALLF</sequence>
<evidence type="ECO:0000313" key="3">
    <source>
        <dbReference type="Proteomes" id="UP001241110"/>
    </source>
</evidence>
<dbReference type="Pfam" id="PF10043">
    <property type="entry name" value="DUF2279"/>
    <property type="match status" value="1"/>
</dbReference>
<organism evidence="2 3">
    <name type="scientific">Xanthocytophaga flava</name>
    <dbReference type="NCBI Taxonomy" id="3048013"/>
    <lineage>
        <taxon>Bacteria</taxon>
        <taxon>Pseudomonadati</taxon>
        <taxon>Bacteroidota</taxon>
        <taxon>Cytophagia</taxon>
        <taxon>Cytophagales</taxon>
        <taxon>Rhodocytophagaceae</taxon>
        <taxon>Xanthocytophaga</taxon>
    </lineage>
</organism>
<feature type="transmembrane region" description="Helical" evidence="1">
    <location>
        <begin position="51"/>
        <end position="75"/>
    </location>
</feature>
<keyword evidence="1" id="KW-0812">Transmembrane</keyword>
<comment type="caution">
    <text evidence="2">The sequence shown here is derived from an EMBL/GenBank/DDBJ whole genome shotgun (WGS) entry which is preliminary data.</text>
</comment>
<name>A0AAE3UAX4_9BACT</name>
<accession>A0AAE3UAX4</accession>
<keyword evidence="1" id="KW-0472">Membrane</keyword>